<protein>
    <recommendedName>
        <fullName evidence="6">4-deoxy-L-threo-5-hexosulose-uronate ketol-isomerase</fullName>
        <ecNumber evidence="6">5.3.1.17</ecNumber>
    </recommendedName>
    <alternativeName>
        <fullName evidence="6">5-keto-4-deoxyuronate isomerase</fullName>
    </alternativeName>
    <alternativeName>
        <fullName evidence="6">DKI isomerase</fullName>
    </alternativeName>
</protein>
<dbReference type="Proteomes" id="UP000562464">
    <property type="component" value="Unassembled WGS sequence"/>
</dbReference>
<evidence type="ECO:0000256" key="3">
    <source>
        <dbReference type="ARBA" id="ARBA00022723"/>
    </source>
</evidence>
<accession>A0A841C4B0</accession>
<feature type="binding site" evidence="6">
    <location>
        <position position="201"/>
    </location>
    <ligand>
        <name>Zn(2+)</name>
        <dbReference type="ChEBI" id="CHEBI:29105"/>
    </ligand>
</feature>
<dbReference type="CDD" id="cd20294">
    <property type="entry name" value="cupin_KduI_N"/>
    <property type="match status" value="1"/>
</dbReference>
<dbReference type="CDD" id="cd20491">
    <property type="entry name" value="cupin_KduI_C"/>
    <property type="match status" value="1"/>
</dbReference>
<dbReference type="EMBL" id="JACHHV010000006">
    <property type="protein sequence ID" value="MBB5887653.1"/>
    <property type="molecule type" value="Genomic_DNA"/>
</dbReference>
<comment type="function">
    <text evidence="6">Catalyzes the isomerization of 5-dehydro-4-deoxy-D-glucuronate to 3-deoxy-D-glycero-2,5-hexodiulosonate.</text>
</comment>
<dbReference type="PIRSF" id="PIRSF006625">
    <property type="entry name" value="KduI"/>
    <property type="match status" value="1"/>
</dbReference>
<proteinExistence type="inferred from homology"/>
<dbReference type="NCBIfam" id="NF002091">
    <property type="entry name" value="PRK00924.1"/>
    <property type="match status" value="1"/>
</dbReference>
<keyword evidence="4 6" id="KW-0862">Zinc</keyword>
<evidence type="ECO:0000256" key="1">
    <source>
        <dbReference type="ARBA" id="ARBA00000552"/>
    </source>
</evidence>
<comment type="pathway">
    <text evidence="6">Glycan metabolism; pectin degradation; 2-dehydro-3-deoxy-D-gluconate from pectin: step 4/5.</text>
</comment>
<dbReference type="InterPro" id="IPR011051">
    <property type="entry name" value="RmlC_Cupin_sf"/>
</dbReference>
<dbReference type="InterPro" id="IPR021120">
    <property type="entry name" value="KduI/IolB_isomerase"/>
</dbReference>
<comment type="similarity">
    <text evidence="2 6">Belongs to the KduI family.</text>
</comment>
<evidence type="ECO:0000256" key="4">
    <source>
        <dbReference type="ARBA" id="ARBA00022833"/>
    </source>
</evidence>
<sequence length="281" mass="32335">MSNQTMETRYAHAPSDIAKFTTEELRREFAVEKIFEEGWIHLTYTHNDRLIFGGVEPTEKPLEIILDKVLGVEYFLERRELGFINIGGDGSVEIDGVEDEVLHRDGYYVGKETKHVIFKSKDSKHPAKFYVASAPAHHKYPNKKIALSNINPLTPGDDEHMNKRKINQYVHPNQVESCQLQMGLTSLASGSSWNTMPCHTHERRMEAYFYFELPKEEAIFHFMGKPNETKHLILHDDEAVINPSWSVHFGVATSNYSFIWAMCGENITYDDMDIIPISKLK</sequence>
<gene>
    <name evidence="6" type="primary">kduI</name>
    <name evidence="7" type="ORF">HNQ37_000525</name>
</gene>
<feature type="binding site" evidence="6">
    <location>
        <position position="206"/>
    </location>
    <ligand>
        <name>Zn(2+)</name>
        <dbReference type="ChEBI" id="CHEBI:29105"/>
    </ligand>
</feature>
<comment type="caution">
    <text evidence="7">The sequence shown here is derived from an EMBL/GenBank/DDBJ whole genome shotgun (WGS) entry which is preliminary data.</text>
</comment>
<feature type="binding site" evidence="6">
    <location>
        <position position="199"/>
    </location>
    <ligand>
        <name>Zn(2+)</name>
        <dbReference type="ChEBI" id="CHEBI:29105"/>
    </ligand>
</feature>
<dbReference type="InterPro" id="IPR007045">
    <property type="entry name" value="KduI"/>
</dbReference>
<dbReference type="UniPathway" id="UPA00545">
    <property type="reaction ID" value="UER00826"/>
</dbReference>
<evidence type="ECO:0000256" key="2">
    <source>
        <dbReference type="ARBA" id="ARBA00008086"/>
    </source>
</evidence>
<comment type="cofactor">
    <cofactor evidence="6">
        <name>Zn(2+)</name>
        <dbReference type="ChEBI" id="CHEBI:29105"/>
    </cofactor>
    <text evidence="6">Binds 1 zinc ion per subunit.</text>
</comment>
<dbReference type="GO" id="GO:0042840">
    <property type="term" value="P:D-glucuronate catabolic process"/>
    <property type="evidence" value="ECO:0007669"/>
    <property type="project" value="TreeGrafter"/>
</dbReference>
<dbReference type="InterPro" id="IPR014710">
    <property type="entry name" value="RmlC-like_jellyroll"/>
</dbReference>
<dbReference type="Gene3D" id="2.60.120.10">
    <property type="entry name" value="Jelly Rolls"/>
    <property type="match status" value="1"/>
</dbReference>
<evidence type="ECO:0000313" key="7">
    <source>
        <dbReference type="EMBL" id="MBB5887653.1"/>
    </source>
</evidence>
<evidence type="ECO:0000256" key="6">
    <source>
        <dbReference type="HAMAP-Rule" id="MF_00687"/>
    </source>
</evidence>
<keyword evidence="5 6" id="KW-0413">Isomerase</keyword>
<dbReference type="GO" id="GO:0045490">
    <property type="term" value="P:pectin catabolic process"/>
    <property type="evidence" value="ECO:0007669"/>
    <property type="project" value="UniProtKB-UniRule"/>
</dbReference>
<dbReference type="AlphaFoldDB" id="A0A841C4B0"/>
<dbReference type="InterPro" id="IPR027449">
    <property type="entry name" value="KduI_N"/>
</dbReference>
<dbReference type="GO" id="GO:0008697">
    <property type="term" value="F:4-deoxy-L-threo-5-hexosulose-uronate ketol-isomerase activity"/>
    <property type="evidence" value="ECO:0007669"/>
    <property type="project" value="UniProtKB-UniRule"/>
</dbReference>
<keyword evidence="8" id="KW-1185">Reference proteome</keyword>
<dbReference type="GO" id="GO:0019698">
    <property type="term" value="P:D-galacturonate catabolic process"/>
    <property type="evidence" value="ECO:0007669"/>
    <property type="project" value="TreeGrafter"/>
</dbReference>
<feature type="binding site" evidence="6">
    <location>
        <position position="248"/>
    </location>
    <ligand>
        <name>Zn(2+)</name>
        <dbReference type="ChEBI" id="CHEBI:29105"/>
    </ligand>
</feature>
<dbReference type="EC" id="5.3.1.17" evidence="6"/>
<reference evidence="7 8" key="1">
    <citation type="submission" date="2020-08" db="EMBL/GenBank/DDBJ databases">
        <title>Genomic Encyclopedia of Type Strains, Phase IV (KMG-IV): sequencing the most valuable type-strain genomes for metagenomic binning, comparative biology and taxonomic classification.</title>
        <authorList>
            <person name="Goeker M."/>
        </authorList>
    </citation>
    <scope>NUCLEOTIDE SEQUENCE [LARGE SCALE GENOMIC DNA]</scope>
    <source>
        <strain evidence="7 8">DSM 14925</strain>
    </source>
</reference>
<dbReference type="GO" id="GO:0008270">
    <property type="term" value="F:zinc ion binding"/>
    <property type="evidence" value="ECO:0007669"/>
    <property type="project" value="UniProtKB-UniRule"/>
</dbReference>
<dbReference type="HAMAP" id="MF_00687">
    <property type="entry name" value="KduI"/>
    <property type="match status" value="1"/>
</dbReference>
<organism evidence="7 8">
    <name type="scientific">Lactovum miscens</name>
    <dbReference type="NCBI Taxonomy" id="190387"/>
    <lineage>
        <taxon>Bacteria</taxon>
        <taxon>Bacillati</taxon>
        <taxon>Bacillota</taxon>
        <taxon>Bacilli</taxon>
        <taxon>Lactobacillales</taxon>
        <taxon>Streptococcaceae</taxon>
        <taxon>Lactovum</taxon>
    </lineage>
</organism>
<dbReference type="PANTHER" id="PTHR38461">
    <property type="entry name" value="4-DEOXY-L-THREO-5-HEXOSULOSE-URONATE KETOL-ISOMERASE"/>
    <property type="match status" value="1"/>
</dbReference>
<name>A0A841C4B0_9LACT</name>
<dbReference type="Gene3D" id="2.60.120.520">
    <property type="entry name" value="pectin degrading enzyme 5-keto 4- deoxyuronate isomerase, domain 1"/>
    <property type="match status" value="1"/>
</dbReference>
<comment type="catalytic activity">
    <reaction evidence="1 6">
        <text>5-dehydro-4-deoxy-D-glucuronate = 3-deoxy-D-glycero-2,5-hexodiulosonate</text>
        <dbReference type="Rhea" id="RHEA:23896"/>
        <dbReference type="ChEBI" id="CHEBI:17117"/>
        <dbReference type="ChEBI" id="CHEBI:29071"/>
        <dbReference type="EC" id="5.3.1.17"/>
    </reaction>
</comment>
<dbReference type="PANTHER" id="PTHR38461:SF1">
    <property type="entry name" value="4-DEOXY-L-THREO-5-HEXOSULOSE-URONATE KETOL-ISOMERASE"/>
    <property type="match status" value="1"/>
</dbReference>
<keyword evidence="3 6" id="KW-0479">Metal-binding</keyword>
<evidence type="ECO:0000313" key="8">
    <source>
        <dbReference type="Proteomes" id="UP000562464"/>
    </source>
</evidence>
<dbReference type="SUPFAM" id="SSF51182">
    <property type="entry name" value="RmlC-like cupins"/>
    <property type="match status" value="1"/>
</dbReference>
<evidence type="ECO:0000256" key="5">
    <source>
        <dbReference type="ARBA" id="ARBA00023235"/>
    </source>
</evidence>
<dbReference type="Pfam" id="PF04962">
    <property type="entry name" value="KduI"/>
    <property type="match status" value="1"/>
</dbReference>